<dbReference type="Proteomes" id="UP000054630">
    <property type="component" value="Unassembled WGS sequence"/>
</dbReference>
<feature type="domain" description="IFT140 second beta-propeller" evidence="10">
    <location>
        <begin position="383"/>
        <end position="697"/>
    </location>
</feature>
<dbReference type="Pfam" id="PF24762">
    <property type="entry name" value="TPR_IF140-IFT172"/>
    <property type="match status" value="2"/>
</dbReference>
<dbReference type="Pfam" id="PF23383">
    <property type="entry name" value="Beta-prop_IFT140_1st"/>
    <property type="match status" value="1"/>
</dbReference>
<feature type="domain" description="IFT140 first beta-propeller" evidence="9">
    <location>
        <begin position="171"/>
        <end position="374"/>
    </location>
</feature>
<dbReference type="InterPro" id="IPR036322">
    <property type="entry name" value="WD40_repeat_dom_sf"/>
</dbReference>
<dbReference type="InterPro" id="IPR056155">
    <property type="entry name" value="Beta-prop_IFT140_2nd"/>
</dbReference>
<protein>
    <submittedName>
        <fullName evidence="13">Intraflagellar transport protein-like protein</fullName>
    </submittedName>
</protein>
<keyword evidence="5" id="KW-0969">Cilium</keyword>
<evidence type="ECO:0000256" key="2">
    <source>
        <dbReference type="ARBA" id="ARBA00022574"/>
    </source>
</evidence>
<dbReference type="OrthoDB" id="10258787at2759"/>
<evidence type="ECO:0000313" key="14">
    <source>
        <dbReference type="Proteomes" id="UP000054630"/>
    </source>
</evidence>
<evidence type="ECO:0000256" key="1">
    <source>
        <dbReference type="ARBA" id="ARBA00004138"/>
    </source>
</evidence>
<sequence>MALFNDKELLSDERNEHNQVVCFDMHPVYNTVAVSLQHSSLAEIQIFDFEGSRLDNGELKLFSESFSILQWHPTTTLLAFCETKRTFGIFNIKTKEIFNVSSNTDAQTNIIQWNESGNILFFSTLSGDCFIYKISDTGKFHTLITVVRLEDVSQCTVSVEQFFSKNDDDISDKCLFYVGGSTGIIYALFDHNNFENCYALKNSVGRLLLSHDGRTLIAVTEDLFLTQFTIDAYCKLTKTTEVKLSFRSKCLEVTWAGQNLLAFCSGESVVRFWNVALETNSTLSISDCPELYGDDKIYKIAYSSFKETLAVGTSNGKIILWRQKQLASSKDESHRWYMIAVLKYLTMPSKIQLSKSHSTFATSSNYSVCIYSEQPVLFCSTEEIIVVQNMKKSVSVYSISNGTSSQVTLDRAITAMCIDGNHAVLSDGFVVEIYKLTESKTLEKIGGFKMSSTAVAIQGTNIFFTDSNRIQVRTLQGVIKQFVPLPDSEGDAIRFAIGGQRLCVATKSGSLRIYDNRKKILLQCCVKLSKASKPQASTAQDAVAVSQFRNLCSSLFFPAKFVQTDKSLDASIYVWDALSDKVHFFDFQTCTSGKLRPKQKKRYTNHRKQFPQNFCSGYPVEHLWDGIDCRMLLCQIVASSIPSDNSAISSPCENCSLIAIFFVHSELDMLLQRIILLSSEFDTLIASRMPYYFFATKECNALEDDNSALCVDDGAKKVDELLIRLTQREFIGLENCDSESKAAILDFSMHLAAENTEEALKAIRSIKTTTVWKNVAKMCVRCRRLDVAMFCLRKIGNARIIRNIRHARQSITQTEALLGILAIHLGLTNLAVEFFHNSGRYDLLNQLYQDLGNWEEAIKVAQNNDQIHLKNTHYRYGKYLQETGKLYEAIEYFEKASVEAIEIPRLITESVAQLEAYVQQKQTKCTLDWWAQFLESRGQLDEAMKAYTKANDICSVVRILCHQGNAKEAINLAETTNDRSAYYQLARHFESTNAKDQALQFFISAEAYSSAIRLCKECGYETKMAELALKGSKSTMEDVAHYFECQSGKADVAVMLYCRVCGAILFVHFKRQFQHSLKSGKINKQMLNFLFFLFLQAGIYKKALDLAFRTEQLSALNLITAGLEGSQDLTMIEKCAQLLIKNQQYTKAVELLARANQVKILSFKCQIKIAILDITVRKGNSNLHGKPRYSNGQFGEFAHPQRSKSERKKLLEQLADCCVRQGLYNSAAKKFIQSGCKIKAMKALIKSGDVEKVIFFANTARNKELYIIAGNYLQSLNWKQNGKVVEQIVQFYKKAQAHQQLISFYYIWAQTEIQENGNYEKAVEILRECLENFRQQVSNERENEEKLISSIQSQLESIEQFLHLKKLYKVNQTEAIQFLEVMLRSEKKLIIRLGDIYSLIIGYYLRQDSVEEVEHHLHQWLTREPKEQLDRYLEPKLYDKLLQMEQHYHTVLENDAQVQQASEDFISEISNE</sequence>
<feature type="domain" description="IF140 C-terminal TPR" evidence="11">
    <location>
        <begin position="1300"/>
        <end position="1418"/>
    </location>
</feature>
<name>A0A0V0SI13_9BILA</name>
<dbReference type="InterPro" id="IPR056154">
    <property type="entry name" value="Beta-prop_IFT140_1st"/>
</dbReference>
<feature type="domain" description="IF140/IFT172/WDR19 TPR" evidence="12">
    <location>
        <begin position="1091"/>
        <end position="1291"/>
    </location>
</feature>
<dbReference type="GO" id="GO:0030991">
    <property type="term" value="C:intraciliary transport particle A"/>
    <property type="evidence" value="ECO:0007669"/>
    <property type="project" value="TreeGrafter"/>
</dbReference>
<dbReference type="SUPFAM" id="SSF101908">
    <property type="entry name" value="Putative isomerase YbhE"/>
    <property type="match status" value="1"/>
</dbReference>
<keyword evidence="4" id="KW-0802">TPR repeat</keyword>
<evidence type="ECO:0000259" key="9">
    <source>
        <dbReference type="Pfam" id="PF23383"/>
    </source>
</evidence>
<dbReference type="SUPFAM" id="SSF48452">
    <property type="entry name" value="TPR-like"/>
    <property type="match status" value="1"/>
</dbReference>
<dbReference type="GO" id="GO:0005930">
    <property type="term" value="C:axoneme"/>
    <property type="evidence" value="ECO:0007669"/>
    <property type="project" value="TreeGrafter"/>
</dbReference>
<dbReference type="Pfam" id="PF24760">
    <property type="entry name" value="TPR_IF140_C"/>
    <property type="match status" value="1"/>
</dbReference>
<comment type="caution">
    <text evidence="13">The sequence shown here is derived from an EMBL/GenBank/DDBJ whole genome shotgun (WGS) entry which is preliminary data.</text>
</comment>
<gene>
    <name evidence="13" type="primary">IFT140</name>
    <name evidence="13" type="ORF">T07_13183</name>
</gene>
<evidence type="ECO:0000256" key="4">
    <source>
        <dbReference type="ARBA" id="ARBA00022803"/>
    </source>
</evidence>
<dbReference type="Pfam" id="PF12894">
    <property type="entry name" value="ANAPC4_WD40"/>
    <property type="match status" value="1"/>
</dbReference>
<evidence type="ECO:0000259" key="8">
    <source>
        <dbReference type="Pfam" id="PF12894"/>
    </source>
</evidence>
<feature type="domain" description="IF140/IFT172/WDR19 TPR" evidence="12">
    <location>
        <begin position="755"/>
        <end position="1060"/>
    </location>
</feature>
<keyword evidence="3" id="KW-0677">Repeat</keyword>
<evidence type="ECO:0000256" key="6">
    <source>
        <dbReference type="ARBA" id="ARBA00023273"/>
    </source>
</evidence>
<feature type="domain" description="Anaphase-promoting complex subunit 4-like WD40" evidence="8">
    <location>
        <begin position="69"/>
        <end position="142"/>
    </location>
</feature>
<dbReference type="InterPro" id="IPR015943">
    <property type="entry name" value="WD40/YVTN_repeat-like_dom_sf"/>
</dbReference>
<dbReference type="InterPro" id="IPR011990">
    <property type="entry name" value="TPR-like_helical_dom_sf"/>
</dbReference>
<evidence type="ECO:0000259" key="12">
    <source>
        <dbReference type="Pfam" id="PF24762"/>
    </source>
</evidence>
<evidence type="ECO:0000313" key="13">
    <source>
        <dbReference type="EMBL" id="KRX26452.1"/>
    </source>
</evidence>
<keyword evidence="14" id="KW-1185">Reference proteome</keyword>
<evidence type="ECO:0000259" key="10">
    <source>
        <dbReference type="Pfam" id="PF23385"/>
    </source>
</evidence>
<dbReference type="SMART" id="SM00320">
    <property type="entry name" value="WD40"/>
    <property type="match status" value="4"/>
</dbReference>
<feature type="coiled-coil region" evidence="7">
    <location>
        <begin position="1323"/>
        <end position="1354"/>
    </location>
</feature>
<evidence type="ECO:0000256" key="7">
    <source>
        <dbReference type="SAM" id="Coils"/>
    </source>
</evidence>
<dbReference type="GO" id="GO:0036064">
    <property type="term" value="C:ciliary basal body"/>
    <property type="evidence" value="ECO:0007669"/>
    <property type="project" value="TreeGrafter"/>
</dbReference>
<evidence type="ECO:0000259" key="11">
    <source>
        <dbReference type="Pfam" id="PF24760"/>
    </source>
</evidence>
<proteinExistence type="predicted"/>
<dbReference type="InterPro" id="IPR056168">
    <property type="entry name" value="TPR_IF140/IFT172/WDR19"/>
</dbReference>
<dbReference type="SUPFAM" id="SSF50978">
    <property type="entry name" value="WD40 repeat-like"/>
    <property type="match status" value="1"/>
</dbReference>
<reference evidence="13 14" key="1">
    <citation type="submission" date="2015-01" db="EMBL/GenBank/DDBJ databases">
        <title>Evolution of Trichinella species and genotypes.</title>
        <authorList>
            <person name="Korhonen P.K."/>
            <person name="Edoardo P."/>
            <person name="Giuseppe L.R."/>
            <person name="Gasser R.B."/>
        </authorList>
    </citation>
    <scope>NUCLEOTIDE SEQUENCE [LARGE SCALE GENOMIC DNA]</scope>
    <source>
        <strain evidence="13">ISS37</strain>
    </source>
</reference>
<evidence type="ECO:0000256" key="3">
    <source>
        <dbReference type="ARBA" id="ARBA00022737"/>
    </source>
</evidence>
<dbReference type="InterPro" id="IPR001680">
    <property type="entry name" value="WD40_rpt"/>
</dbReference>
<comment type="subcellular location">
    <subcellularLocation>
        <location evidence="1">Cell projection</location>
        <location evidence="1">Cilium</location>
    </subcellularLocation>
</comment>
<dbReference type="STRING" id="6336.A0A0V0SI13"/>
<dbReference type="InterPro" id="IPR056156">
    <property type="entry name" value="TPR_IF140_C"/>
</dbReference>
<dbReference type="Gene3D" id="1.25.40.470">
    <property type="match status" value="2"/>
</dbReference>
<dbReference type="Gene3D" id="2.130.10.10">
    <property type="entry name" value="YVTN repeat-like/Quinoprotein amine dehydrogenase"/>
    <property type="match status" value="2"/>
</dbReference>
<keyword evidence="7" id="KW-0175">Coiled coil</keyword>
<dbReference type="PANTHER" id="PTHR15722">
    <property type="entry name" value="IFT140/172-RELATED"/>
    <property type="match status" value="1"/>
</dbReference>
<dbReference type="InterPro" id="IPR024977">
    <property type="entry name" value="Apc4-like_WD40_dom"/>
</dbReference>
<accession>A0A0V0SI13</accession>
<dbReference type="PANTHER" id="PTHR15722:SF7">
    <property type="entry name" value="INTRAFLAGELLAR TRANSPORT PROTEIN 140 HOMOLOG"/>
    <property type="match status" value="1"/>
</dbReference>
<evidence type="ECO:0000256" key="5">
    <source>
        <dbReference type="ARBA" id="ARBA00023069"/>
    </source>
</evidence>
<keyword evidence="2" id="KW-0853">WD repeat</keyword>
<dbReference type="Pfam" id="PF23385">
    <property type="entry name" value="Beta-prop_IFT140_2nd"/>
    <property type="match status" value="1"/>
</dbReference>
<organism evidence="13 14">
    <name type="scientific">Trichinella nelsoni</name>
    <dbReference type="NCBI Taxonomy" id="6336"/>
    <lineage>
        <taxon>Eukaryota</taxon>
        <taxon>Metazoa</taxon>
        <taxon>Ecdysozoa</taxon>
        <taxon>Nematoda</taxon>
        <taxon>Enoplea</taxon>
        <taxon>Dorylaimia</taxon>
        <taxon>Trichinellida</taxon>
        <taxon>Trichinellidae</taxon>
        <taxon>Trichinella</taxon>
    </lineage>
</organism>
<keyword evidence="6" id="KW-0966">Cell projection</keyword>
<dbReference type="GO" id="GO:0035721">
    <property type="term" value="P:intraciliary retrograde transport"/>
    <property type="evidence" value="ECO:0007669"/>
    <property type="project" value="TreeGrafter"/>
</dbReference>
<keyword evidence="13" id="KW-0282">Flagellum</keyword>
<dbReference type="EMBL" id="JYDL01000007">
    <property type="protein sequence ID" value="KRX26452.1"/>
    <property type="molecule type" value="Genomic_DNA"/>
</dbReference>